<evidence type="ECO:0000313" key="2">
    <source>
        <dbReference type="EMBL" id="CAA9291793.1"/>
    </source>
</evidence>
<feature type="compositionally biased region" description="Basic and acidic residues" evidence="1">
    <location>
        <begin position="313"/>
        <end position="325"/>
    </location>
</feature>
<keyword evidence="2" id="KW-0560">Oxidoreductase</keyword>
<feature type="compositionally biased region" description="Basic residues" evidence="1">
    <location>
        <begin position="165"/>
        <end position="176"/>
    </location>
</feature>
<feature type="non-terminal residue" evidence="2">
    <location>
        <position position="1"/>
    </location>
</feature>
<feature type="region of interest" description="Disordered" evidence="1">
    <location>
        <begin position="194"/>
        <end position="235"/>
    </location>
</feature>
<reference evidence="2" key="1">
    <citation type="submission" date="2020-02" db="EMBL/GenBank/DDBJ databases">
        <authorList>
            <person name="Meier V. D."/>
        </authorList>
    </citation>
    <scope>NUCLEOTIDE SEQUENCE</scope>
    <source>
        <strain evidence="2">AVDCRST_MAG41</strain>
    </source>
</reference>
<gene>
    <name evidence="2" type="ORF">AVDCRST_MAG41-4432</name>
</gene>
<feature type="compositionally biased region" description="Basic and acidic residues" evidence="1">
    <location>
        <begin position="204"/>
        <end position="214"/>
    </location>
</feature>
<name>A0A6J4K025_9ACTN</name>
<protein>
    <submittedName>
        <fullName evidence="2">Butyryl-CoA dehydrogenase</fullName>
        <ecNumber evidence="2">1.3.8.1</ecNumber>
    </submittedName>
</protein>
<dbReference type="EC" id="1.3.8.1" evidence="2"/>
<feature type="compositionally biased region" description="Low complexity" evidence="1">
    <location>
        <begin position="17"/>
        <end position="29"/>
    </location>
</feature>
<evidence type="ECO:0000256" key="1">
    <source>
        <dbReference type="SAM" id="MobiDB-lite"/>
    </source>
</evidence>
<proteinExistence type="predicted"/>
<feature type="compositionally biased region" description="Low complexity" evidence="1">
    <location>
        <begin position="348"/>
        <end position="357"/>
    </location>
</feature>
<feature type="compositionally biased region" description="Low complexity" evidence="1">
    <location>
        <begin position="261"/>
        <end position="271"/>
    </location>
</feature>
<dbReference type="GO" id="GO:0016937">
    <property type="term" value="F:short-chain fatty acyl-CoA dehydrogenase activity"/>
    <property type="evidence" value="ECO:0007669"/>
    <property type="project" value="UniProtKB-EC"/>
</dbReference>
<sequence length="382" mass="40445">AIPGPGPRHLRVPPARPAGRPGEALAGRAGVAGHPGDRGVPGRPRPGPADPGRVRRHRGRPGGRRPGPAGDRRGLAVARGRHHHAPLLRRHRVHAGRQRAQLRPGVGAAGGHREQQPARRLRLRRGPPAAGHPVPDDDRDPGRGRLPGQRREEAVQPVPVDGPAHRGHLGHRRRARAAAGLPADAVHLGRCLPAPVLDQPGAGRRGERRGPADRRVRRGPAGHADRLRGRRRARRAADAGVHLVRAADLRLLPGCGQCAGRAGAGRPARPGRGPGRDGDPAGDGGPAAGGRRPPAGRRGAREGGQRGARRRADRPVRRPGRDRGRGPHRGGAARRDGLHPLRRRLLPGRRAPGARLPPAVPGQHRRIAGRVPGGLRPRARQL</sequence>
<feature type="compositionally biased region" description="Basic residues" evidence="1">
    <location>
        <begin position="54"/>
        <end position="63"/>
    </location>
</feature>
<feature type="non-terminal residue" evidence="2">
    <location>
        <position position="382"/>
    </location>
</feature>
<feature type="region of interest" description="Disordered" evidence="1">
    <location>
        <begin position="1"/>
        <end position="179"/>
    </location>
</feature>
<dbReference type="AlphaFoldDB" id="A0A6J4K025"/>
<feature type="compositionally biased region" description="Basic residues" evidence="1">
    <location>
        <begin position="79"/>
        <end position="97"/>
    </location>
</feature>
<feature type="compositionally biased region" description="Basic and acidic residues" evidence="1">
    <location>
        <begin position="134"/>
        <end position="154"/>
    </location>
</feature>
<feature type="region of interest" description="Disordered" evidence="1">
    <location>
        <begin position="261"/>
        <end position="382"/>
    </location>
</feature>
<organism evidence="2">
    <name type="scientific">uncultured Mycobacteriales bacterium</name>
    <dbReference type="NCBI Taxonomy" id="581187"/>
    <lineage>
        <taxon>Bacteria</taxon>
        <taxon>Bacillati</taxon>
        <taxon>Actinomycetota</taxon>
        <taxon>Actinomycetes</taxon>
        <taxon>Mycobacteriales</taxon>
        <taxon>environmental samples</taxon>
    </lineage>
</organism>
<dbReference type="EMBL" id="CADCTP010000426">
    <property type="protein sequence ID" value="CAA9291793.1"/>
    <property type="molecule type" value="Genomic_DNA"/>
</dbReference>
<accession>A0A6J4K025</accession>